<protein>
    <submittedName>
        <fullName evidence="1">Uncharacterized protein</fullName>
    </submittedName>
</protein>
<dbReference type="Proteomes" id="UP000054166">
    <property type="component" value="Unassembled WGS sequence"/>
</dbReference>
<dbReference type="EMBL" id="KN832984">
    <property type="protein sequence ID" value="KIM85773.1"/>
    <property type="molecule type" value="Genomic_DNA"/>
</dbReference>
<organism evidence="1 2">
    <name type="scientific">Piloderma croceum (strain F 1598)</name>
    <dbReference type="NCBI Taxonomy" id="765440"/>
    <lineage>
        <taxon>Eukaryota</taxon>
        <taxon>Fungi</taxon>
        <taxon>Dikarya</taxon>
        <taxon>Basidiomycota</taxon>
        <taxon>Agaricomycotina</taxon>
        <taxon>Agaricomycetes</taxon>
        <taxon>Agaricomycetidae</taxon>
        <taxon>Atheliales</taxon>
        <taxon>Atheliaceae</taxon>
        <taxon>Piloderma</taxon>
    </lineage>
</organism>
<reference evidence="2" key="2">
    <citation type="submission" date="2015-01" db="EMBL/GenBank/DDBJ databases">
        <title>Evolutionary Origins and Diversification of the Mycorrhizal Mutualists.</title>
        <authorList>
            <consortium name="DOE Joint Genome Institute"/>
            <consortium name="Mycorrhizal Genomics Consortium"/>
            <person name="Kohler A."/>
            <person name="Kuo A."/>
            <person name="Nagy L.G."/>
            <person name="Floudas D."/>
            <person name="Copeland A."/>
            <person name="Barry K.W."/>
            <person name="Cichocki N."/>
            <person name="Veneault-Fourrey C."/>
            <person name="LaButti K."/>
            <person name="Lindquist E.A."/>
            <person name="Lipzen A."/>
            <person name="Lundell T."/>
            <person name="Morin E."/>
            <person name="Murat C."/>
            <person name="Riley R."/>
            <person name="Ohm R."/>
            <person name="Sun H."/>
            <person name="Tunlid A."/>
            <person name="Henrissat B."/>
            <person name="Grigoriev I.V."/>
            <person name="Hibbett D.S."/>
            <person name="Martin F."/>
        </authorList>
    </citation>
    <scope>NUCLEOTIDE SEQUENCE [LARGE SCALE GENOMIC DNA]</scope>
    <source>
        <strain evidence="2">F 1598</strain>
    </source>
</reference>
<name>A0A0C3BHI2_PILCF</name>
<dbReference type="AlphaFoldDB" id="A0A0C3BHI2"/>
<sequence length="105" mass="11538">MGVFIGEFGLLFYSFFRICYHLALTYPLTQLDGTSKEAQSDVWTGSPSRISSCLTEAALRHRRRADVGVDESVGDAGECFKVEFWGCGSLVGGCIRLSKVCSFII</sequence>
<reference evidence="1 2" key="1">
    <citation type="submission" date="2014-04" db="EMBL/GenBank/DDBJ databases">
        <authorList>
            <consortium name="DOE Joint Genome Institute"/>
            <person name="Kuo A."/>
            <person name="Tarkka M."/>
            <person name="Buscot F."/>
            <person name="Kohler A."/>
            <person name="Nagy L.G."/>
            <person name="Floudas D."/>
            <person name="Copeland A."/>
            <person name="Barry K.W."/>
            <person name="Cichocki N."/>
            <person name="Veneault-Fourrey C."/>
            <person name="LaButti K."/>
            <person name="Lindquist E.A."/>
            <person name="Lipzen A."/>
            <person name="Lundell T."/>
            <person name="Morin E."/>
            <person name="Murat C."/>
            <person name="Sun H."/>
            <person name="Tunlid A."/>
            <person name="Henrissat B."/>
            <person name="Grigoriev I.V."/>
            <person name="Hibbett D.S."/>
            <person name="Martin F."/>
            <person name="Nordberg H.P."/>
            <person name="Cantor M.N."/>
            <person name="Hua S.X."/>
        </authorList>
    </citation>
    <scope>NUCLEOTIDE SEQUENCE [LARGE SCALE GENOMIC DNA]</scope>
    <source>
        <strain evidence="1 2">F 1598</strain>
    </source>
</reference>
<dbReference type="HOGENOM" id="CLU_2237604_0_0_1"/>
<gene>
    <name evidence="1" type="ORF">PILCRDRAFT_344189</name>
</gene>
<dbReference type="InParanoid" id="A0A0C3BHI2"/>
<proteinExistence type="predicted"/>
<evidence type="ECO:0000313" key="1">
    <source>
        <dbReference type="EMBL" id="KIM85773.1"/>
    </source>
</evidence>
<evidence type="ECO:0000313" key="2">
    <source>
        <dbReference type="Proteomes" id="UP000054166"/>
    </source>
</evidence>
<accession>A0A0C3BHI2</accession>
<keyword evidence="2" id="KW-1185">Reference proteome</keyword>